<dbReference type="GO" id="GO:0006355">
    <property type="term" value="P:regulation of DNA-templated transcription"/>
    <property type="evidence" value="ECO:0007669"/>
    <property type="project" value="InterPro"/>
</dbReference>
<keyword evidence="3" id="KW-0804">Transcription</keyword>
<dbReference type="SMART" id="SM00421">
    <property type="entry name" value="HTH_LUXR"/>
    <property type="match status" value="1"/>
</dbReference>
<dbReference type="CDD" id="cd06170">
    <property type="entry name" value="LuxR_C_like"/>
    <property type="match status" value="1"/>
</dbReference>
<dbReference type="PANTHER" id="PTHR44688">
    <property type="entry name" value="DNA-BINDING TRANSCRIPTIONAL ACTIVATOR DEVR_DOSR"/>
    <property type="match status" value="1"/>
</dbReference>
<sequence>MNTQGLTVGNTTLPIKRDVHASEELERSRLLAQDRGQPILVAEAPSGYGKTVLAQSWIRRAPAECRTAWVSLNNEARDPVVFLERLSAALEGVKRRPRPHEWKVIAQGECAERFAEISERLANATQAVWMVFDDAHCLSGSPSRDYLRRLLFGAGPNLRIFLTLQPLELDVGLGELSARGKICWFDTATLALTYAEIEQLALLHGKRCAAQQLEWLARATRGWPVLVQLALTTTADEDRLPSTTVALASVGPVREYIHERYLARLAPAERELLWIFACIGSAPLALLEALAPGSNPDAILPRLLAQGIVQQEASEDGVSFRLHPVVRETAARLLASRSDTARSALLLAAARWYWQSNRKTAAIQSLLEAGSEYAEKALEWILELAYSLNFQYGRHQTLMDLAERWEDVAKRHDPRLDQEIVWALIFLRRFGEAHERLERLIPTAKDADPANAAFLQKAVSFALRDEYEQAGTLAHAWLKYHGADTSFTAGAGWVVHAFRLKCIGDIAGAHRALTQATSIFDKLHTTYGTAWVHVVRALTMIKAGDYRDALAEVKQGLALCTTSSDLGGHKAMLGGIEAFLHYERNELSAVRSALDEALPLLLDQGIVDAMVLGFAAAARLHVAQGELGAALDTLSDAEQCGIRRGFPRLTLTLVAERALVLVHAGATQQARQVAEAAGLVPPAEPRNGLHWDRASRLHARIALANNDSSRALELLAPLVAHARAAQQKFKLCELLILSALAEDQCKREATAFKLLEEALALAAAEHYVRVFLDEGAELHRLLHRWLESAPTARHNRIEMAWAKHLASAIADLQDPEPRAVTLAEPLTQRERQILSLLAQGLSNAEIAARCFVAESTVKWNLHNVYGKLGVKSRTAALRVAREHGILKL</sequence>
<dbReference type="PRINTS" id="PR00038">
    <property type="entry name" value="HTHLUXR"/>
</dbReference>
<dbReference type="Pfam" id="PF00196">
    <property type="entry name" value="GerE"/>
    <property type="match status" value="1"/>
</dbReference>
<dbReference type="Gene3D" id="1.25.40.10">
    <property type="entry name" value="Tetratricopeptide repeat domain"/>
    <property type="match status" value="1"/>
</dbReference>
<dbReference type="PANTHER" id="PTHR44688:SF16">
    <property type="entry name" value="DNA-BINDING TRANSCRIPTIONAL ACTIVATOR DEVR_DOSR"/>
    <property type="match status" value="1"/>
</dbReference>
<dbReference type="Pfam" id="PF17874">
    <property type="entry name" value="TPR_MalT"/>
    <property type="match status" value="1"/>
</dbReference>
<evidence type="ECO:0000256" key="3">
    <source>
        <dbReference type="ARBA" id="ARBA00023163"/>
    </source>
</evidence>
<dbReference type="InterPro" id="IPR000792">
    <property type="entry name" value="Tscrpt_reg_LuxR_C"/>
</dbReference>
<protein>
    <submittedName>
        <fullName evidence="5">ATP-, maltotriose-and DNA-dependent transcriptional regulator MalT</fullName>
    </submittedName>
</protein>
<feature type="domain" description="HTH luxR-type" evidence="4">
    <location>
        <begin position="819"/>
        <end position="884"/>
    </location>
</feature>
<reference evidence="5 6" key="1">
    <citation type="submission" date="2016-10" db="EMBL/GenBank/DDBJ databases">
        <authorList>
            <person name="de Groot N.N."/>
        </authorList>
    </citation>
    <scope>NUCLEOTIDE SEQUENCE [LARGE SCALE GENOMIC DNA]</scope>
    <source>
        <strain evidence="5 6">DSM 23609</strain>
    </source>
</reference>
<dbReference type="OrthoDB" id="1123107at2"/>
<dbReference type="RefSeq" id="WP_159431183.1">
    <property type="nucleotide sequence ID" value="NZ_FOOC01000020.1"/>
</dbReference>
<proteinExistence type="predicted"/>
<dbReference type="EMBL" id="FOOC01000020">
    <property type="protein sequence ID" value="SFF66492.1"/>
    <property type="molecule type" value="Genomic_DNA"/>
</dbReference>
<dbReference type="InterPro" id="IPR036388">
    <property type="entry name" value="WH-like_DNA-bd_sf"/>
</dbReference>
<name>A0A1I2KHH9_9GAMM</name>
<dbReference type="SUPFAM" id="SSF52540">
    <property type="entry name" value="P-loop containing nucleoside triphosphate hydrolases"/>
    <property type="match status" value="1"/>
</dbReference>
<dbReference type="InterPro" id="IPR016032">
    <property type="entry name" value="Sig_transdc_resp-reg_C-effctor"/>
</dbReference>
<dbReference type="Gene3D" id="3.40.50.300">
    <property type="entry name" value="P-loop containing nucleotide triphosphate hydrolases"/>
    <property type="match status" value="1"/>
</dbReference>
<gene>
    <name evidence="5" type="ORF">SAMN04488120_12014</name>
</gene>
<dbReference type="STRING" id="1076937.SAMN04488120_12014"/>
<dbReference type="InterPro" id="IPR041617">
    <property type="entry name" value="TPR_MalT"/>
</dbReference>
<dbReference type="PROSITE" id="PS00622">
    <property type="entry name" value="HTH_LUXR_1"/>
    <property type="match status" value="1"/>
</dbReference>
<evidence type="ECO:0000256" key="1">
    <source>
        <dbReference type="ARBA" id="ARBA00023015"/>
    </source>
</evidence>
<dbReference type="InterPro" id="IPR011990">
    <property type="entry name" value="TPR-like_helical_dom_sf"/>
</dbReference>
<keyword evidence="1" id="KW-0805">Transcription regulation</keyword>
<organism evidence="5 6">
    <name type="scientific">Fontimonas thermophila</name>
    <dbReference type="NCBI Taxonomy" id="1076937"/>
    <lineage>
        <taxon>Bacteria</taxon>
        <taxon>Pseudomonadati</taxon>
        <taxon>Pseudomonadota</taxon>
        <taxon>Gammaproteobacteria</taxon>
        <taxon>Nevskiales</taxon>
        <taxon>Nevskiaceae</taxon>
        <taxon>Fontimonas</taxon>
    </lineage>
</organism>
<dbReference type="AlphaFoldDB" id="A0A1I2KHH9"/>
<dbReference type="Proteomes" id="UP000199771">
    <property type="component" value="Unassembled WGS sequence"/>
</dbReference>
<evidence type="ECO:0000256" key="2">
    <source>
        <dbReference type="ARBA" id="ARBA00023125"/>
    </source>
</evidence>
<keyword evidence="2" id="KW-0238">DNA-binding</keyword>
<dbReference type="SUPFAM" id="SSF48452">
    <property type="entry name" value="TPR-like"/>
    <property type="match status" value="2"/>
</dbReference>
<evidence type="ECO:0000259" key="4">
    <source>
        <dbReference type="PROSITE" id="PS50043"/>
    </source>
</evidence>
<keyword evidence="6" id="KW-1185">Reference proteome</keyword>
<evidence type="ECO:0000313" key="5">
    <source>
        <dbReference type="EMBL" id="SFF66492.1"/>
    </source>
</evidence>
<accession>A0A1I2KHH9</accession>
<dbReference type="Gene3D" id="1.10.10.10">
    <property type="entry name" value="Winged helix-like DNA-binding domain superfamily/Winged helix DNA-binding domain"/>
    <property type="match status" value="1"/>
</dbReference>
<dbReference type="PROSITE" id="PS50043">
    <property type="entry name" value="HTH_LUXR_2"/>
    <property type="match status" value="1"/>
</dbReference>
<evidence type="ECO:0000313" key="6">
    <source>
        <dbReference type="Proteomes" id="UP000199771"/>
    </source>
</evidence>
<dbReference type="SUPFAM" id="SSF46894">
    <property type="entry name" value="C-terminal effector domain of the bipartite response regulators"/>
    <property type="match status" value="1"/>
</dbReference>
<dbReference type="GO" id="GO:0003677">
    <property type="term" value="F:DNA binding"/>
    <property type="evidence" value="ECO:0007669"/>
    <property type="project" value="UniProtKB-KW"/>
</dbReference>
<dbReference type="InterPro" id="IPR027417">
    <property type="entry name" value="P-loop_NTPase"/>
</dbReference>